<evidence type="ECO:0000313" key="2">
    <source>
        <dbReference type="Proteomes" id="UP000515237"/>
    </source>
</evidence>
<dbReference type="Gene3D" id="2.30.110.10">
    <property type="entry name" value="Electron Transport, Fmn-binding Protein, Chain A"/>
    <property type="match status" value="1"/>
</dbReference>
<evidence type="ECO:0000313" key="1">
    <source>
        <dbReference type="EMBL" id="QNF33956.1"/>
    </source>
</evidence>
<dbReference type="RefSeq" id="WP_185270438.1">
    <property type="nucleotide sequence ID" value="NZ_CP055156.1"/>
</dbReference>
<dbReference type="Proteomes" id="UP000515237">
    <property type="component" value="Chromosome"/>
</dbReference>
<reference evidence="1 2" key="1">
    <citation type="journal article" date="2018" name="Int. J. Syst. Evol. Microbiol.">
        <title>Adhaeribacter swui sp. nov., isolated from wet mud.</title>
        <authorList>
            <person name="Kim D.U."/>
            <person name="Kim K.W."/>
            <person name="Kang M.S."/>
            <person name="Kim J.Y."/>
            <person name="Jang J.H."/>
            <person name="Kim M.K."/>
        </authorList>
    </citation>
    <scope>NUCLEOTIDE SEQUENCE [LARGE SCALE GENOMIC DNA]</scope>
    <source>
        <strain evidence="1 2">KCTC 52873</strain>
    </source>
</reference>
<keyword evidence="2" id="KW-1185">Reference proteome</keyword>
<dbReference type="SUPFAM" id="SSF50475">
    <property type="entry name" value="FMN-binding split barrel"/>
    <property type="match status" value="1"/>
</dbReference>
<dbReference type="InterPro" id="IPR024747">
    <property type="entry name" value="Pyridox_Oxase-rel"/>
</dbReference>
<sequence>MLRELDEKENIEFLRKKSFGRIGCTDGDNVYIVPLNYQYEDNSIVCYSLEGLKIDIMRKHPTVCFEVDEVIDSNNWKSVVINGRFEEITDKAELDLLRPRYNEYFLRKRTSLASSGQAQDANNLQDIKLVQSDQVFYRIRFTKITGRLETDFI</sequence>
<protein>
    <submittedName>
        <fullName evidence="1">Pyridoxamine 5'-phosphate oxidase family protein</fullName>
    </submittedName>
</protein>
<organism evidence="1 2">
    <name type="scientific">Adhaeribacter swui</name>
    <dbReference type="NCBI Taxonomy" id="2086471"/>
    <lineage>
        <taxon>Bacteria</taxon>
        <taxon>Pseudomonadati</taxon>
        <taxon>Bacteroidota</taxon>
        <taxon>Cytophagia</taxon>
        <taxon>Cytophagales</taxon>
        <taxon>Hymenobacteraceae</taxon>
        <taxon>Adhaeribacter</taxon>
    </lineage>
</organism>
<gene>
    <name evidence="1" type="ORF">HUW51_14950</name>
</gene>
<name>A0A7G7G9X2_9BACT</name>
<accession>A0A7G7G9X2</accession>
<dbReference type="KEGG" id="aswu:HUW51_14950"/>
<dbReference type="InterPro" id="IPR012349">
    <property type="entry name" value="Split_barrel_FMN-bd"/>
</dbReference>
<dbReference type="Pfam" id="PF12900">
    <property type="entry name" value="Pyridox_ox_2"/>
    <property type="match status" value="1"/>
</dbReference>
<proteinExistence type="predicted"/>
<dbReference type="AlphaFoldDB" id="A0A7G7G9X2"/>
<dbReference type="EMBL" id="CP055156">
    <property type="protein sequence ID" value="QNF33956.1"/>
    <property type="molecule type" value="Genomic_DNA"/>
</dbReference>